<dbReference type="InterPro" id="IPR043167">
    <property type="entry name" value="LpxI_C_sf"/>
</dbReference>
<dbReference type="PANTHER" id="PTHR39962:SF1">
    <property type="entry name" value="LPXI FAMILY PROTEIN"/>
    <property type="match status" value="1"/>
</dbReference>
<dbReference type="AlphaFoldDB" id="A0A7C2TKS4"/>
<dbReference type="PANTHER" id="PTHR39962">
    <property type="entry name" value="BLL4848 PROTEIN"/>
    <property type="match status" value="1"/>
</dbReference>
<dbReference type="Pfam" id="PF17930">
    <property type="entry name" value="LpxI_N"/>
    <property type="match status" value="1"/>
</dbReference>
<name>A0A7C2TKS4_9BACT</name>
<dbReference type="EMBL" id="DSDS01000191">
    <property type="protein sequence ID" value="HET98705.1"/>
    <property type="molecule type" value="Genomic_DNA"/>
</dbReference>
<sequence length="287" mass="31565">MEFCARSVAITMSKLGIIAGGGQFPVLVAEAARRHGREVVVVAHRGESAPELEGMADHCLWVKLGQLNKLLSFFHRHGVKECVFAGTITKTRIFRDVWPDTKALKLWSRIDIRQDDAILRAIAGLLGEEGIEVVASTIYLKELLFPQGVLSRKKPDSEQLEDIRFGWRIARRVGELDIGQCVVVRDRTVLAVEAIEGTDAAIRRGGELAREKAVVVKVKKPNQDFRFDLPAIGKQTIATMLAVKASVLAVEAAQALLFDPQEMLELADRAGLVVVGVTEDPDGQLRI</sequence>
<organism evidence="3">
    <name type="scientific">Desulfurivibrio alkaliphilus</name>
    <dbReference type="NCBI Taxonomy" id="427923"/>
    <lineage>
        <taxon>Bacteria</taxon>
        <taxon>Pseudomonadati</taxon>
        <taxon>Thermodesulfobacteriota</taxon>
        <taxon>Desulfobulbia</taxon>
        <taxon>Desulfobulbales</taxon>
        <taxon>Desulfobulbaceae</taxon>
        <taxon>Desulfurivibrio</taxon>
    </lineage>
</organism>
<feature type="domain" description="LpxI C-terminal" evidence="1">
    <location>
        <begin position="146"/>
        <end position="275"/>
    </location>
</feature>
<dbReference type="Proteomes" id="UP000885986">
    <property type="component" value="Unassembled WGS sequence"/>
</dbReference>
<accession>A0A7C2TKS4</accession>
<reference evidence="3" key="1">
    <citation type="journal article" date="2020" name="mSystems">
        <title>Genome- and Community-Level Interaction Insights into Carbon Utilization and Element Cycling Functions of Hydrothermarchaeota in Hydrothermal Sediment.</title>
        <authorList>
            <person name="Zhou Z."/>
            <person name="Liu Y."/>
            <person name="Xu W."/>
            <person name="Pan J."/>
            <person name="Luo Z.H."/>
            <person name="Li M."/>
        </authorList>
    </citation>
    <scope>NUCLEOTIDE SEQUENCE [LARGE SCALE GENOMIC DNA]</scope>
    <source>
        <strain evidence="3">SpSt-1224</strain>
    </source>
</reference>
<proteinExistence type="predicted"/>
<evidence type="ECO:0000259" key="2">
    <source>
        <dbReference type="Pfam" id="PF17930"/>
    </source>
</evidence>
<dbReference type="Pfam" id="PF06230">
    <property type="entry name" value="LpxI_C"/>
    <property type="match status" value="1"/>
</dbReference>
<evidence type="ECO:0000313" key="3">
    <source>
        <dbReference type="EMBL" id="HET98705.1"/>
    </source>
</evidence>
<dbReference type="Gene3D" id="3.40.140.80">
    <property type="match status" value="1"/>
</dbReference>
<gene>
    <name evidence="3" type="ORF">ENN98_08525</name>
</gene>
<dbReference type="Gene3D" id="3.40.50.20">
    <property type="match status" value="1"/>
</dbReference>
<protein>
    <submittedName>
        <fullName evidence="3">LpxI family protein</fullName>
    </submittedName>
</protein>
<dbReference type="InterPro" id="IPR053174">
    <property type="entry name" value="LpxI"/>
</dbReference>
<dbReference type="InterPro" id="IPR041255">
    <property type="entry name" value="LpxI_N"/>
</dbReference>
<feature type="domain" description="LpxI N-terminal" evidence="2">
    <location>
        <begin position="14"/>
        <end position="143"/>
    </location>
</feature>
<comment type="caution">
    <text evidence="3">The sequence shown here is derived from an EMBL/GenBank/DDBJ whole genome shotgun (WGS) entry which is preliminary data.</text>
</comment>
<evidence type="ECO:0000259" key="1">
    <source>
        <dbReference type="Pfam" id="PF06230"/>
    </source>
</evidence>
<dbReference type="InterPro" id="IPR010415">
    <property type="entry name" value="LpxI_C"/>
</dbReference>